<accession>G0R5X9</accession>
<evidence type="ECO:0000256" key="3">
    <source>
        <dbReference type="ARBA" id="ARBA00006352"/>
    </source>
</evidence>
<evidence type="ECO:0000256" key="10">
    <source>
        <dbReference type="ARBA" id="ARBA00022741"/>
    </source>
</evidence>
<evidence type="ECO:0000256" key="17">
    <source>
        <dbReference type="ARBA" id="ARBA00047298"/>
    </source>
</evidence>
<reference evidence="22 23" key="1">
    <citation type="submission" date="2011-07" db="EMBL/GenBank/DDBJ databases">
        <authorList>
            <person name="Coyne R."/>
            <person name="Brami D."/>
            <person name="Johnson J."/>
            <person name="Hostetler J."/>
            <person name="Hannick L."/>
            <person name="Clark T."/>
            <person name="Cassidy-Hanley D."/>
            <person name="Inman J."/>
        </authorList>
    </citation>
    <scope>NUCLEOTIDE SEQUENCE [LARGE SCALE GENOMIC DNA]</scope>
    <source>
        <strain evidence="22 23">G5</strain>
    </source>
</reference>
<comment type="subcellular location">
    <subcellularLocation>
        <location evidence="2">Endomembrane system</location>
    </subcellularLocation>
</comment>
<keyword evidence="9" id="KW-0479">Metal-binding</keyword>
<dbReference type="RefSeq" id="XP_004023987.1">
    <property type="nucleotide sequence ID" value="XM_004023938.1"/>
</dbReference>
<dbReference type="InterPro" id="IPR000961">
    <property type="entry name" value="AGC-kinase_C"/>
</dbReference>
<dbReference type="Pfam" id="PF00027">
    <property type="entry name" value="cNMP_binding"/>
    <property type="match status" value="2"/>
</dbReference>
<comment type="cofactor">
    <cofactor evidence="1">
        <name>Mg(2+)</name>
        <dbReference type="ChEBI" id="CHEBI:18420"/>
    </cofactor>
</comment>
<keyword evidence="15" id="KW-0472">Membrane</keyword>
<keyword evidence="23" id="KW-1185">Reference proteome</keyword>
<keyword evidence="13" id="KW-0460">Magnesium</keyword>
<dbReference type="InParanoid" id="G0R5X9"/>
<dbReference type="PROSITE" id="PS50011">
    <property type="entry name" value="PROTEIN_KINASE_DOM"/>
    <property type="match status" value="1"/>
</dbReference>
<evidence type="ECO:0000256" key="13">
    <source>
        <dbReference type="ARBA" id="ARBA00022842"/>
    </source>
</evidence>
<comment type="catalytic activity">
    <reaction evidence="18">
        <text>L-seryl-[protein] + ATP = O-phospho-L-seryl-[protein] + ADP + H(+)</text>
        <dbReference type="Rhea" id="RHEA:17989"/>
        <dbReference type="Rhea" id="RHEA-COMP:9863"/>
        <dbReference type="Rhea" id="RHEA-COMP:11604"/>
        <dbReference type="ChEBI" id="CHEBI:15378"/>
        <dbReference type="ChEBI" id="CHEBI:29999"/>
        <dbReference type="ChEBI" id="CHEBI:30616"/>
        <dbReference type="ChEBI" id="CHEBI:83421"/>
        <dbReference type="ChEBI" id="CHEBI:456216"/>
        <dbReference type="EC" id="2.7.11.12"/>
    </reaction>
</comment>
<dbReference type="SMART" id="SM00220">
    <property type="entry name" value="S_TKc"/>
    <property type="match status" value="1"/>
</dbReference>
<evidence type="ECO:0000256" key="8">
    <source>
        <dbReference type="ARBA" id="ARBA00022679"/>
    </source>
</evidence>
<dbReference type="GO" id="GO:0046872">
    <property type="term" value="F:metal ion binding"/>
    <property type="evidence" value="ECO:0007669"/>
    <property type="project" value="UniProtKB-KW"/>
</dbReference>
<evidence type="ECO:0000256" key="2">
    <source>
        <dbReference type="ARBA" id="ARBA00004308"/>
    </source>
</evidence>
<dbReference type="GO" id="GO:0030553">
    <property type="term" value="F:cGMP binding"/>
    <property type="evidence" value="ECO:0007669"/>
    <property type="project" value="UniProtKB-KW"/>
</dbReference>
<dbReference type="SMART" id="SM00100">
    <property type="entry name" value="cNMP"/>
    <property type="match status" value="2"/>
</dbReference>
<evidence type="ECO:0000256" key="1">
    <source>
        <dbReference type="ARBA" id="ARBA00001946"/>
    </source>
</evidence>
<dbReference type="InterPro" id="IPR008271">
    <property type="entry name" value="Ser/Thr_kinase_AS"/>
</dbReference>
<dbReference type="SUPFAM" id="SSF51206">
    <property type="entry name" value="cAMP-binding domain-like"/>
    <property type="match status" value="3"/>
</dbReference>
<dbReference type="PROSITE" id="PS51285">
    <property type="entry name" value="AGC_KINASE_CTER"/>
    <property type="match status" value="1"/>
</dbReference>
<evidence type="ECO:0000256" key="15">
    <source>
        <dbReference type="ARBA" id="ARBA00023136"/>
    </source>
</evidence>
<keyword evidence="6" id="KW-0723">Serine/threonine-protein kinase</keyword>
<keyword evidence="8" id="KW-0808">Transferase</keyword>
<dbReference type="GO" id="GO:0012505">
    <property type="term" value="C:endomembrane system"/>
    <property type="evidence" value="ECO:0007669"/>
    <property type="project" value="UniProtKB-SubCell"/>
</dbReference>
<dbReference type="PROSITE" id="PS00108">
    <property type="entry name" value="PROTEIN_KINASE_ST"/>
    <property type="match status" value="1"/>
</dbReference>
<dbReference type="eggNOG" id="KOG0614">
    <property type="taxonomic scope" value="Eukaryota"/>
</dbReference>
<dbReference type="PROSITE" id="PS50042">
    <property type="entry name" value="CNMP_BINDING_3"/>
    <property type="match status" value="2"/>
</dbReference>
<dbReference type="SUPFAM" id="SSF56112">
    <property type="entry name" value="Protein kinase-like (PK-like)"/>
    <property type="match status" value="1"/>
</dbReference>
<dbReference type="InterPro" id="IPR000595">
    <property type="entry name" value="cNMP-bd_dom"/>
</dbReference>
<dbReference type="PRINTS" id="PR00103">
    <property type="entry name" value="CAMPKINASE"/>
</dbReference>
<evidence type="ECO:0000256" key="16">
    <source>
        <dbReference type="ARBA" id="ARBA00024113"/>
    </source>
</evidence>
<keyword evidence="10" id="KW-0547">Nucleotide-binding</keyword>
<dbReference type="InterPro" id="IPR011009">
    <property type="entry name" value="Kinase-like_dom_sf"/>
</dbReference>
<dbReference type="OMA" id="FYCTTSD"/>
<dbReference type="Gene3D" id="3.30.200.20">
    <property type="entry name" value="Phosphorylase Kinase, domain 1"/>
    <property type="match status" value="1"/>
</dbReference>
<gene>
    <name evidence="22" type="ORF">IMG5_201250</name>
</gene>
<dbReference type="PANTHER" id="PTHR24353:SF37">
    <property type="entry name" value="CAMP-DEPENDENT PROTEIN KINASE CATALYTIC SUBUNIT PRKX"/>
    <property type="match status" value="1"/>
</dbReference>
<dbReference type="CDD" id="cd00038">
    <property type="entry name" value="CAP_ED"/>
    <property type="match status" value="2"/>
</dbReference>
<feature type="domain" description="Cyclic nucleotide-binding" evidence="20">
    <location>
        <begin position="153"/>
        <end position="258"/>
    </location>
</feature>
<dbReference type="FunFam" id="2.60.120.10:FF:000089">
    <property type="entry name" value="cGMP-dependent protein kinase 5-1"/>
    <property type="match status" value="1"/>
</dbReference>
<dbReference type="GO" id="GO:0005524">
    <property type="term" value="F:ATP binding"/>
    <property type="evidence" value="ECO:0007669"/>
    <property type="project" value="UniProtKB-KW"/>
</dbReference>
<dbReference type="InterPro" id="IPR018488">
    <property type="entry name" value="cNMP-bd_CS"/>
</dbReference>
<keyword evidence="5" id="KW-0963">Cytoplasm</keyword>
<name>G0R5X9_ICHMU</name>
<dbReference type="STRING" id="857967.G0R5X9"/>
<evidence type="ECO:0000313" key="23">
    <source>
        <dbReference type="Proteomes" id="UP000008983"/>
    </source>
</evidence>
<dbReference type="InterPro" id="IPR018490">
    <property type="entry name" value="cNMP-bd_dom_sf"/>
</dbReference>
<keyword evidence="12" id="KW-0067">ATP-binding</keyword>
<dbReference type="AlphaFoldDB" id="G0R5X9"/>
<dbReference type="FunCoup" id="G0R5X9">
    <property type="interactions" value="6"/>
</dbReference>
<feature type="domain" description="AGC-kinase C-terminal" evidence="21">
    <location>
        <begin position="667"/>
        <end position="732"/>
    </location>
</feature>
<dbReference type="Proteomes" id="UP000008983">
    <property type="component" value="Unassembled WGS sequence"/>
</dbReference>
<dbReference type="Gene3D" id="2.60.120.10">
    <property type="entry name" value="Jelly Rolls"/>
    <property type="match status" value="3"/>
</dbReference>
<dbReference type="GeneID" id="14903210"/>
<dbReference type="PROSITE" id="PS00888">
    <property type="entry name" value="CNMP_BINDING_1"/>
    <property type="match status" value="1"/>
</dbReference>
<comment type="catalytic activity">
    <reaction evidence="17">
        <text>L-threonyl-[protein] + ATP = O-phospho-L-threonyl-[protein] + ADP + H(+)</text>
        <dbReference type="Rhea" id="RHEA:46608"/>
        <dbReference type="Rhea" id="RHEA-COMP:11060"/>
        <dbReference type="Rhea" id="RHEA-COMP:11605"/>
        <dbReference type="ChEBI" id="CHEBI:15378"/>
        <dbReference type="ChEBI" id="CHEBI:30013"/>
        <dbReference type="ChEBI" id="CHEBI:30616"/>
        <dbReference type="ChEBI" id="CHEBI:61977"/>
        <dbReference type="ChEBI" id="CHEBI:456216"/>
        <dbReference type="EC" id="2.7.11.12"/>
    </reaction>
</comment>
<dbReference type="InterPro" id="IPR014710">
    <property type="entry name" value="RmlC-like_jellyroll"/>
</dbReference>
<evidence type="ECO:0000256" key="6">
    <source>
        <dbReference type="ARBA" id="ARBA00022527"/>
    </source>
</evidence>
<dbReference type="GO" id="GO:0004691">
    <property type="term" value="F:cAMP-dependent protein kinase activity"/>
    <property type="evidence" value="ECO:0007669"/>
    <property type="project" value="TreeGrafter"/>
</dbReference>
<dbReference type="InterPro" id="IPR000719">
    <property type="entry name" value="Prot_kinase_dom"/>
</dbReference>
<dbReference type="PANTHER" id="PTHR24353">
    <property type="entry name" value="CYCLIC NUCLEOTIDE-DEPENDENT PROTEIN KINASE"/>
    <property type="match status" value="1"/>
</dbReference>
<evidence type="ECO:0000256" key="12">
    <source>
        <dbReference type="ARBA" id="ARBA00022840"/>
    </source>
</evidence>
<evidence type="ECO:0000256" key="9">
    <source>
        <dbReference type="ARBA" id="ARBA00022723"/>
    </source>
</evidence>
<organism evidence="22 23">
    <name type="scientific">Ichthyophthirius multifiliis</name>
    <name type="common">White spot disease agent</name>
    <name type="synonym">Ich</name>
    <dbReference type="NCBI Taxonomy" id="5932"/>
    <lineage>
        <taxon>Eukaryota</taxon>
        <taxon>Sar</taxon>
        <taxon>Alveolata</taxon>
        <taxon>Ciliophora</taxon>
        <taxon>Intramacronucleata</taxon>
        <taxon>Oligohymenophorea</taxon>
        <taxon>Hymenostomatida</taxon>
        <taxon>Ophryoglenina</taxon>
        <taxon>Ichthyophthirius</taxon>
    </lineage>
</organism>
<evidence type="ECO:0000256" key="11">
    <source>
        <dbReference type="ARBA" id="ARBA00022777"/>
    </source>
</evidence>
<evidence type="ECO:0000259" key="19">
    <source>
        <dbReference type="PROSITE" id="PS50011"/>
    </source>
</evidence>
<feature type="domain" description="Protein kinase" evidence="19">
    <location>
        <begin position="409"/>
        <end position="666"/>
    </location>
</feature>
<evidence type="ECO:0000259" key="21">
    <source>
        <dbReference type="PROSITE" id="PS51285"/>
    </source>
</evidence>
<sequence>MNQEYVIEENYTQISHQKTPEDISIIKQNLKNHFVFSHLQEDQLDNLISKMFYCETQKDQYLIKEGDSASTFFILQQGKIELQIKQVPKRQILPGEAFGELALLYNAPRSASCKAFEKCFMWAIDRNTFQFIVQDMINKQYDENRNFVEKHQFFQNLTVNQKDSVAAVLMNQHYQKGEFIVHENDQASSFYLIKKGEVNAIKGEQFVRTLQCGDSFGEAALIPGNHTRFMSIQANTNVQVSVLARDTLNKILGERVDILIYKNTSKWIIEKMQGYQSLTKQQKEFFINNLQIIQYKNNQVVLNKNTLIKQQIIIVLEGQIIKNNDTFLQKGQFIGEKEAFSQENNDIFDEDLVIIGPECKLGVIQIDKLEKQLGNLYQLTLKNQENSVKEVEEKNREKCILNSMTLQDFEVVKKLGFGQFGSVYLVKKGDNLYSMKCISKAQVSKENLQKHIINEKVVMQFNDFPFIMRFLRSFKDERCIYFLLEYIQGVELFDGIRQIGLLGTYDSQFYIGSIILMLEYLHGNNIIYRDLKPENIMVDKFGYLKLIDMGTAKIMKKENNVVRTFTIIGTPHYMAPEVIQGKGYSFLADLWSVGIILYEFMSGFVPYAEEADDPYEIYEEIIRKNIDFPDYMNDEIAKEFIKQLLSKVPEIRIGGSFQNLKNNIWFKNFDWLALYEKRLKPAYIPVIQDFYFENTYTNIKNIEEVVKAEGIQSVQNVKLRGKKYDPTWEEAF</sequence>
<evidence type="ECO:0000256" key="18">
    <source>
        <dbReference type="ARBA" id="ARBA00047462"/>
    </source>
</evidence>
<evidence type="ECO:0000256" key="14">
    <source>
        <dbReference type="ARBA" id="ARBA00022992"/>
    </source>
</evidence>
<dbReference type="OrthoDB" id="100546at2759"/>
<dbReference type="Gene3D" id="1.10.510.10">
    <property type="entry name" value="Transferase(Phosphotransferase) domain 1"/>
    <property type="match status" value="1"/>
</dbReference>
<protein>
    <recommendedName>
        <fullName evidence="16">cGMP-dependent protein kinase</fullName>
        <ecNumber evidence="4">2.7.11.12</ecNumber>
    </recommendedName>
</protein>
<dbReference type="EC" id="2.7.11.12" evidence="4"/>
<dbReference type="FunFam" id="2.60.120.10:FF:000068">
    <property type="entry name" value="cGMP-dependent protein kinase"/>
    <property type="match status" value="1"/>
</dbReference>
<evidence type="ECO:0000256" key="5">
    <source>
        <dbReference type="ARBA" id="ARBA00022490"/>
    </source>
</evidence>
<keyword evidence="11" id="KW-0418">Kinase</keyword>
<feature type="domain" description="Cyclic nucleotide-binding" evidence="20">
    <location>
        <begin position="35"/>
        <end position="150"/>
    </location>
</feature>
<evidence type="ECO:0000256" key="4">
    <source>
        <dbReference type="ARBA" id="ARBA00012428"/>
    </source>
</evidence>
<dbReference type="GO" id="GO:0004692">
    <property type="term" value="F:cGMP-dependent protein kinase activity"/>
    <property type="evidence" value="ECO:0007669"/>
    <property type="project" value="UniProtKB-EC"/>
</dbReference>
<evidence type="ECO:0000313" key="22">
    <source>
        <dbReference type="EMBL" id="EGR27103.1"/>
    </source>
</evidence>
<keyword evidence="14" id="KW-0142">cGMP-binding</keyword>
<evidence type="ECO:0000256" key="7">
    <source>
        <dbReference type="ARBA" id="ARBA00022535"/>
    </source>
</evidence>
<comment type="similarity">
    <text evidence="3">Belongs to the protein kinase superfamily. AGC Ser/Thr protein kinase family. cGMP subfamily.</text>
</comment>
<dbReference type="GO" id="GO:0005952">
    <property type="term" value="C:cAMP-dependent protein kinase complex"/>
    <property type="evidence" value="ECO:0007669"/>
    <property type="project" value="TreeGrafter"/>
</dbReference>
<dbReference type="Pfam" id="PF00069">
    <property type="entry name" value="Pkinase"/>
    <property type="match status" value="1"/>
</dbReference>
<evidence type="ECO:0000259" key="20">
    <source>
        <dbReference type="PROSITE" id="PS50042"/>
    </source>
</evidence>
<dbReference type="EMBL" id="GL984387">
    <property type="protein sequence ID" value="EGR27103.1"/>
    <property type="molecule type" value="Genomic_DNA"/>
</dbReference>
<keyword evidence="7" id="KW-0140">cGMP</keyword>
<proteinExistence type="inferred from homology"/>